<dbReference type="Proteomes" id="UP000324222">
    <property type="component" value="Unassembled WGS sequence"/>
</dbReference>
<evidence type="ECO:0000313" key="2">
    <source>
        <dbReference type="EMBL" id="MPC77080.1"/>
    </source>
</evidence>
<comment type="caution">
    <text evidence="2">The sequence shown here is derived from an EMBL/GenBank/DDBJ whole genome shotgun (WGS) entry which is preliminary data.</text>
</comment>
<accession>A0A5B7HX82</accession>
<sequence>MEQSITLIFCLVLWPHGYGKSTLHKIHSAGRWVRSTAEKCCPMVEESHLELWWKTFCSVVWSLATL</sequence>
<feature type="signal peptide" evidence="1">
    <location>
        <begin position="1"/>
        <end position="19"/>
    </location>
</feature>
<evidence type="ECO:0000256" key="1">
    <source>
        <dbReference type="SAM" id="SignalP"/>
    </source>
</evidence>
<reference evidence="2 3" key="1">
    <citation type="submission" date="2019-05" db="EMBL/GenBank/DDBJ databases">
        <title>Another draft genome of Portunus trituberculatus and its Hox gene families provides insights of decapod evolution.</title>
        <authorList>
            <person name="Jeong J.-H."/>
            <person name="Song I."/>
            <person name="Kim S."/>
            <person name="Choi T."/>
            <person name="Kim D."/>
            <person name="Ryu S."/>
            <person name="Kim W."/>
        </authorList>
    </citation>
    <scope>NUCLEOTIDE SEQUENCE [LARGE SCALE GENOMIC DNA]</scope>
    <source>
        <tissue evidence="2">Muscle</tissue>
    </source>
</reference>
<organism evidence="2 3">
    <name type="scientific">Portunus trituberculatus</name>
    <name type="common">Swimming crab</name>
    <name type="synonym">Neptunus trituberculatus</name>
    <dbReference type="NCBI Taxonomy" id="210409"/>
    <lineage>
        <taxon>Eukaryota</taxon>
        <taxon>Metazoa</taxon>
        <taxon>Ecdysozoa</taxon>
        <taxon>Arthropoda</taxon>
        <taxon>Crustacea</taxon>
        <taxon>Multicrustacea</taxon>
        <taxon>Malacostraca</taxon>
        <taxon>Eumalacostraca</taxon>
        <taxon>Eucarida</taxon>
        <taxon>Decapoda</taxon>
        <taxon>Pleocyemata</taxon>
        <taxon>Brachyura</taxon>
        <taxon>Eubrachyura</taxon>
        <taxon>Portunoidea</taxon>
        <taxon>Portunidae</taxon>
        <taxon>Portuninae</taxon>
        <taxon>Portunus</taxon>
    </lineage>
</organism>
<evidence type="ECO:0000313" key="3">
    <source>
        <dbReference type="Proteomes" id="UP000324222"/>
    </source>
</evidence>
<proteinExistence type="predicted"/>
<keyword evidence="3" id="KW-1185">Reference proteome</keyword>
<gene>
    <name evidence="2" type="ORF">E2C01_071525</name>
</gene>
<protein>
    <submittedName>
        <fullName evidence="2">Uncharacterized protein</fullName>
    </submittedName>
</protein>
<feature type="chain" id="PRO_5023139615" evidence="1">
    <location>
        <begin position="20"/>
        <end position="66"/>
    </location>
</feature>
<keyword evidence="1" id="KW-0732">Signal</keyword>
<dbReference type="AlphaFoldDB" id="A0A5B7HX82"/>
<name>A0A5B7HX82_PORTR</name>
<dbReference type="EMBL" id="VSRR010044948">
    <property type="protein sequence ID" value="MPC77080.1"/>
    <property type="molecule type" value="Genomic_DNA"/>
</dbReference>